<evidence type="ECO:0000256" key="8">
    <source>
        <dbReference type="ARBA" id="ARBA00022777"/>
    </source>
</evidence>
<dbReference type="InterPro" id="IPR008279">
    <property type="entry name" value="PEP-util_enz_mobile_dom"/>
</dbReference>
<dbReference type="Gene3D" id="3.20.20.60">
    <property type="entry name" value="Phosphoenolpyruvate-binding domains"/>
    <property type="match status" value="1"/>
</dbReference>
<comment type="caution">
    <text evidence="15">The sequence shown here is derived from an EMBL/GenBank/DDBJ whole genome shotgun (WGS) entry which is preliminary data.</text>
</comment>
<dbReference type="NCBIfam" id="NF004531">
    <property type="entry name" value="PRK05878.1"/>
    <property type="match status" value="1"/>
</dbReference>
<keyword evidence="8" id="KW-0418">Kinase</keyword>
<dbReference type="NCBIfam" id="TIGR01828">
    <property type="entry name" value="pyru_phos_dikin"/>
    <property type="match status" value="1"/>
</dbReference>
<evidence type="ECO:0000259" key="12">
    <source>
        <dbReference type="Pfam" id="PF00391"/>
    </source>
</evidence>
<protein>
    <recommendedName>
        <fullName evidence="4 11">Pyruvate, phosphate dikinase</fullName>
        <ecNumber evidence="3 11">2.7.9.1</ecNumber>
    </recommendedName>
</protein>
<feature type="domain" description="Pyruvate phosphate dikinase AMP/ATP-binding" evidence="13">
    <location>
        <begin position="65"/>
        <end position="293"/>
    </location>
</feature>
<evidence type="ECO:0000256" key="11">
    <source>
        <dbReference type="PIRNR" id="PIRNR000853"/>
    </source>
</evidence>
<feature type="domain" description="Pyruvate phosphate dikinase AMP/ATP-binding" evidence="13">
    <location>
        <begin position="299"/>
        <end position="350"/>
    </location>
</feature>
<dbReference type="PANTHER" id="PTHR22931">
    <property type="entry name" value="PHOSPHOENOLPYRUVATE DIKINASE-RELATED"/>
    <property type="match status" value="1"/>
</dbReference>
<dbReference type="Gene3D" id="3.50.30.10">
    <property type="entry name" value="Phosphohistidine domain"/>
    <property type="match status" value="1"/>
</dbReference>
<dbReference type="InterPro" id="IPR018274">
    <property type="entry name" value="PEP_util_AS"/>
</dbReference>
<dbReference type="EMBL" id="VDEQ01000059">
    <property type="protein sequence ID" value="MQS35181.1"/>
    <property type="molecule type" value="Genomic_DNA"/>
</dbReference>
<evidence type="ECO:0000259" key="14">
    <source>
        <dbReference type="Pfam" id="PF02896"/>
    </source>
</evidence>
<dbReference type="InterPro" id="IPR000121">
    <property type="entry name" value="PEP_util_C"/>
</dbReference>
<keyword evidence="16" id="KW-1185">Reference proteome</keyword>
<proteinExistence type="inferred from homology"/>
<dbReference type="InterPro" id="IPR040442">
    <property type="entry name" value="Pyrv_kinase-like_dom_sf"/>
</dbReference>
<name>A0ABW9NPD1_9ACTN</name>
<dbReference type="Pfam" id="PF00391">
    <property type="entry name" value="PEP-utilizers"/>
    <property type="match status" value="1"/>
</dbReference>
<dbReference type="Proteomes" id="UP000460558">
    <property type="component" value="Unassembled WGS sequence"/>
</dbReference>
<dbReference type="SUPFAM" id="SSF52009">
    <property type="entry name" value="Phosphohistidine domain"/>
    <property type="match status" value="1"/>
</dbReference>
<evidence type="ECO:0000256" key="4">
    <source>
        <dbReference type="ARBA" id="ARBA00020138"/>
    </source>
</evidence>
<dbReference type="Pfam" id="PF01326">
    <property type="entry name" value="PPDK_N"/>
    <property type="match status" value="2"/>
</dbReference>
<evidence type="ECO:0000256" key="9">
    <source>
        <dbReference type="ARBA" id="ARBA00022840"/>
    </source>
</evidence>
<dbReference type="RefSeq" id="WP_323371204.1">
    <property type="nucleotide sequence ID" value="NZ_VDEQ01000059.1"/>
</dbReference>
<comment type="cofactor">
    <cofactor evidence="1 11">
        <name>Mg(2+)</name>
        <dbReference type="ChEBI" id="CHEBI:18420"/>
    </cofactor>
</comment>
<keyword evidence="9" id="KW-0067">ATP-binding</keyword>
<feature type="domain" description="PEP-utilising enzyme C-terminal" evidence="14">
    <location>
        <begin position="541"/>
        <end position="892"/>
    </location>
</feature>
<dbReference type="SUPFAM" id="SSF56059">
    <property type="entry name" value="Glutathione synthetase ATP-binding domain-like"/>
    <property type="match status" value="1"/>
</dbReference>
<feature type="domain" description="PEP-utilising enzyme mobile" evidence="12">
    <location>
        <begin position="426"/>
        <end position="507"/>
    </location>
</feature>
<dbReference type="EC" id="2.7.9.1" evidence="3 11"/>
<keyword evidence="5 15" id="KW-0808">Transferase</keyword>
<evidence type="ECO:0000313" key="16">
    <source>
        <dbReference type="Proteomes" id="UP000460558"/>
    </source>
</evidence>
<evidence type="ECO:0000256" key="10">
    <source>
        <dbReference type="ARBA" id="ARBA00022842"/>
    </source>
</evidence>
<evidence type="ECO:0000256" key="2">
    <source>
        <dbReference type="ARBA" id="ARBA00007837"/>
    </source>
</evidence>
<evidence type="ECO:0000313" key="15">
    <source>
        <dbReference type="EMBL" id="MQS35181.1"/>
    </source>
</evidence>
<evidence type="ECO:0000256" key="3">
    <source>
        <dbReference type="ARBA" id="ARBA00011994"/>
    </source>
</evidence>
<dbReference type="GO" id="GO:0050242">
    <property type="term" value="F:pyruvate, phosphate dikinase activity"/>
    <property type="evidence" value="ECO:0007669"/>
    <property type="project" value="UniProtKB-EC"/>
</dbReference>
<dbReference type="Gene3D" id="1.10.189.10">
    <property type="entry name" value="Pyruvate Phosphate Dikinase, domain 2"/>
    <property type="match status" value="1"/>
</dbReference>
<dbReference type="InterPro" id="IPR013815">
    <property type="entry name" value="ATP_grasp_subdomain_1"/>
</dbReference>
<evidence type="ECO:0000256" key="1">
    <source>
        <dbReference type="ARBA" id="ARBA00001946"/>
    </source>
</evidence>
<dbReference type="PANTHER" id="PTHR22931:SF9">
    <property type="entry name" value="PYRUVATE, PHOSPHATE DIKINASE 1, CHLOROPLASTIC"/>
    <property type="match status" value="1"/>
</dbReference>
<reference evidence="15 16" key="1">
    <citation type="submission" date="2019-06" db="EMBL/GenBank/DDBJ databases">
        <title>Comparative genomics and metabolomics analyses of clavulanic acid producing Streptomyces species provides insight into specialized metabolism and evolution of beta-lactam biosynthetic gene clusters.</title>
        <authorList>
            <person name="Moore M.A."/>
            <person name="Cruz-Morales P."/>
            <person name="Barona Gomez F."/>
            <person name="Kapil T."/>
        </authorList>
    </citation>
    <scope>NUCLEOTIDE SEQUENCE [LARGE SCALE GENOMIC DNA]</scope>
    <source>
        <strain evidence="15 16">T-272</strain>
    </source>
</reference>
<dbReference type="Gene3D" id="1.20.80.30">
    <property type="match status" value="1"/>
</dbReference>
<dbReference type="SUPFAM" id="SSF51621">
    <property type="entry name" value="Phosphoenolpyruvate/pyruvate domain"/>
    <property type="match status" value="1"/>
</dbReference>
<gene>
    <name evidence="15" type="primary">ppdK</name>
    <name evidence="15" type="ORF">FFZ77_05990</name>
</gene>
<dbReference type="InterPro" id="IPR002192">
    <property type="entry name" value="PPDK_AMP/ATP-bd"/>
</dbReference>
<keyword evidence="6" id="KW-0479">Metal-binding</keyword>
<evidence type="ECO:0000256" key="5">
    <source>
        <dbReference type="ARBA" id="ARBA00022679"/>
    </source>
</evidence>
<keyword evidence="10" id="KW-0460">Magnesium</keyword>
<dbReference type="PROSITE" id="PS00370">
    <property type="entry name" value="PEP_ENZYMES_PHOS_SITE"/>
    <property type="match status" value="1"/>
</dbReference>
<dbReference type="Gene3D" id="3.30.1490.20">
    <property type="entry name" value="ATP-grasp fold, A domain"/>
    <property type="match status" value="1"/>
</dbReference>
<dbReference type="InterPro" id="IPR015813">
    <property type="entry name" value="Pyrv/PenolPyrv_kinase-like_dom"/>
</dbReference>
<comment type="catalytic activity">
    <reaction evidence="11">
        <text>pyruvate + phosphate + ATP = phosphoenolpyruvate + AMP + diphosphate + H(+)</text>
        <dbReference type="Rhea" id="RHEA:10756"/>
        <dbReference type="ChEBI" id="CHEBI:15361"/>
        <dbReference type="ChEBI" id="CHEBI:15378"/>
        <dbReference type="ChEBI" id="CHEBI:30616"/>
        <dbReference type="ChEBI" id="CHEBI:33019"/>
        <dbReference type="ChEBI" id="CHEBI:43474"/>
        <dbReference type="ChEBI" id="CHEBI:58702"/>
        <dbReference type="ChEBI" id="CHEBI:456215"/>
        <dbReference type="EC" id="2.7.9.1"/>
    </reaction>
</comment>
<organism evidence="15 16">
    <name type="scientific">Streptomyces katsurahamanus</name>
    <dbReference type="NCBI Taxonomy" id="2577098"/>
    <lineage>
        <taxon>Bacteria</taxon>
        <taxon>Bacillati</taxon>
        <taxon>Actinomycetota</taxon>
        <taxon>Actinomycetes</taxon>
        <taxon>Kitasatosporales</taxon>
        <taxon>Streptomycetaceae</taxon>
        <taxon>Streptomyces</taxon>
    </lineage>
</organism>
<keyword evidence="7" id="KW-0547">Nucleotide-binding</keyword>
<dbReference type="Gene3D" id="3.30.470.20">
    <property type="entry name" value="ATP-grasp fold, B domain"/>
    <property type="match status" value="1"/>
</dbReference>
<sequence length="904" mass="98408">MSEIKDHPDQKFVYDFTEGNRDLKDLLGGKGANLAEMTNLGLPVPPGFTITTEACRVYLDSGEEPTALRDEVSAHLDALERHMGKKLGQTDDPLLVSVRSGAKFSMPGMMDTVLNIGLSDDSVAGLARQAGDERFAWDSYRRLIQMFGKTVLGIDGDLFEEALEEAKTAKKVAVDTDLDAADLQKLVKQFKKIVKNHAGRDFPQDAREQMDLAVTAVFDSWNGDRAKLYRRQERIPGDLGTAVNICSMVFGNLGPDSGTGVAFTRDPASGQQGVYGDYLQNAQGEDVVAGIRNTVPLAELEKIDKASYDQLMQIMETLENHYRDLCDIEFTIERGRLWMLQTRVGKRTAGAAFRIATQLVDQGLIDEAEALQRVTGAQLAQLMFPRFDEEAEVELLGRGIAASPGAAVGKAVFDSYTAIKWSRSGEKVILIRRETNPDDLDGMIAAEGILTSRGGKTSHAAVVARGMGKTCVCGAEELEVDTKRRRLSVGTTVVEEGDVVSIDGSTGKVYLGEVPVVPPPVVEYFEGRMHAGADDADELVAAVHRIMAYADRVRRLRVRANADNAEDALRARRFGAQGIGLCRTEHMFLGERREMVEKLILADTDAERTAALDQLLPLQRQDFIELFEAMDGLPVTVRLLDPPLHEFLPDITELSVRVALAESREDHNENDLRLLQAVHRLHEQNPMLGLRGVRLGLVIPGLFGMQVRAIAEAAAARKDAKGDPRAEIMIPLVGTVQELEIVRDEAEQVIAEVEAATGARLKLALGTMIELPRAALTAGQIAEAAEFFSFGTNDLTQTVWGFSRDDVEASFFTAYLEKGIFGVSPFETIDKDGVGALVRSAVAAGRATRPGLKLGVCGEHGGDPESVHFFHEVGLDYVSCSPFRIPVARLEAGRAAAQAPGGAQ</sequence>
<dbReference type="InterPro" id="IPR036637">
    <property type="entry name" value="Phosphohistidine_dom_sf"/>
</dbReference>
<comment type="similarity">
    <text evidence="2 11">Belongs to the PEP-utilizing enzyme family.</text>
</comment>
<accession>A0ABW9NPD1</accession>
<evidence type="ECO:0000256" key="6">
    <source>
        <dbReference type="ARBA" id="ARBA00022723"/>
    </source>
</evidence>
<dbReference type="PIRSF" id="PIRSF000853">
    <property type="entry name" value="PPDK"/>
    <property type="match status" value="1"/>
</dbReference>
<evidence type="ECO:0000256" key="7">
    <source>
        <dbReference type="ARBA" id="ARBA00022741"/>
    </source>
</evidence>
<dbReference type="Pfam" id="PF02896">
    <property type="entry name" value="PEP-utilizers_C"/>
    <property type="match status" value="1"/>
</dbReference>
<evidence type="ECO:0000259" key="13">
    <source>
        <dbReference type="Pfam" id="PF01326"/>
    </source>
</evidence>
<dbReference type="InterPro" id="IPR010121">
    <property type="entry name" value="Pyruvate_phosphate_dikinase"/>
</dbReference>
<keyword evidence="15" id="KW-0670">Pyruvate</keyword>